<comment type="similarity">
    <text evidence="5">Belongs to the BI1 family.</text>
</comment>
<dbReference type="SUPFAM" id="SSF103473">
    <property type="entry name" value="MFS general substrate transporter"/>
    <property type="match status" value="1"/>
</dbReference>
<dbReference type="AlphaFoldDB" id="A0A976M402"/>
<accession>A0A976M402</accession>
<reference evidence="6" key="1">
    <citation type="submission" date="2022-07" db="EMBL/GenBank/DDBJ databases">
        <title>Evaluation of T. orientalis genome assembly methods using nanopore sequencing and analysis of variation between genomes.</title>
        <authorList>
            <person name="Yam J."/>
            <person name="Micallef M.L."/>
            <person name="Liu M."/>
            <person name="Djordjevic S.P."/>
            <person name="Bogema D.R."/>
            <person name="Jenkins C."/>
        </authorList>
    </citation>
    <scope>NUCLEOTIDE SEQUENCE</scope>
    <source>
        <strain evidence="6">Fish Creek</strain>
    </source>
</reference>
<dbReference type="PANTHER" id="PTHR23291:SF47">
    <property type="entry name" value="TRANSMEMBRANE BAX INHIBITOR MOTIF CONTAINING 7"/>
    <property type="match status" value="1"/>
</dbReference>
<gene>
    <name evidence="6" type="ORF">MACJ_000401</name>
</gene>
<evidence type="ECO:0000256" key="1">
    <source>
        <dbReference type="ARBA" id="ARBA00004141"/>
    </source>
</evidence>
<feature type="transmembrane region" description="Helical" evidence="5">
    <location>
        <begin position="150"/>
        <end position="169"/>
    </location>
</feature>
<feature type="transmembrane region" description="Helical" evidence="5">
    <location>
        <begin position="181"/>
        <end position="202"/>
    </location>
</feature>
<evidence type="ECO:0000256" key="2">
    <source>
        <dbReference type="ARBA" id="ARBA00022692"/>
    </source>
</evidence>
<dbReference type="PANTHER" id="PTHR23291">
    <property type="entry name" value="BAX INHIBITOR-RELATED"/>
    <property type="match status" value="1"/>
</dbReference>
<keyword evidence="4 5" id="KW-0472">Membrane</keyword>
<evidence type="ECO:0000313" key="6">
    <source>
        <dbReference type="EMBL" id="UKJ87959.2"/>
    </source>
</evidence>
<evidence type="ECO:0000256" key="5">
    <source>
        <dbReference type="RuleBase" id="RU004379"/>
    </source>
</evidence>
<keyword evidence="3 5" id="KW-1133">Transmembrane helix</keyword>
<organism evidence="6 7">
    <name type="scientific">Theileria orientalis</name>
    <dbReference type="NCBI Taxonomy" id="68886"/>
    <lineage>
        <taxon>Eukaryota</taxon>
        <taxon>Sar</taxon>
        <taxon>Alveolata</taxon>
        <taxon>Apicomplexa</taxon>
        <taxon>Aconoidasida</taxon>
        <taxon>Piroplasmida</taxon>
        <taxon>Theileriidae</taxon>
        <taxon>Theileria</taxon>
    </lineage>
</organism>
<dbReference type="EMBL" id="CP056065">
    <property type="protein sequence ID" value="UKJ87959.2"/>
    <property type="molecule type" value="Genomic_DNA"/>
</dbReference>
<keyword evidence="2 5" id="KW-0812">Transmembrane</keyword>
<proteinExistence type="inferred from homology"/>
<feature type="transmembrane region" description="Helical" evidence="5">
    <location>
        <begin position="297"/>
        <end position="314"/>
    </location>
</feature>
<evidence type="ECO:0000313" key="7">
    <source>
        <dbReference type="Proteomes" id="UP000244803"/>
    </source>
</evidence>
<dbReference type="InterPro" id="IPR036259">
    <property type="entry name" value="MFS_trans_sf"/>
</dbReference>
<name>A0A976M402_THEOR</name>
<feature type="transmembrane region" description="Helical" evidence="5">
    <location>
        <begin position="119"/>
        <end position="138"/>
    </location>
</feature>
<evidence type="ECO:0008006" key="8">
    <source>
        <dbReference type="Google" id="ProtNLM"/>
    </source>
</evidence>
<dbReference type="OrthoDB" id="10518844at2759"/>
<sequence length="322" mass="36285">MDSSETEEKIISKTTVIGNLSQSISEELGKSASESTVNEDNKEVKEETAVEKWDREQTVIVKSEVVKTKSVELKMGAELENQITQMQEGYDEELNSAKTTYVLNDQTPIGAKNIFVRKVLFIFIIETFTALFGSFLMFVMPSRLFLGENWYLGLVAIAIIWIFGIIVGTKKELIRDRFVRWVSVPIGILLVTVSLACLMSALTAIEVMISHVIFNLVFVVFIFFTFQKKVAVTGVYGDVLISCLLILGYGIIGAFVRYRHGYYAISAIVGSAIALYVVIVIKLIVNGKTKEKYTNREYGAVILILYIDYVMRIMDGFEFIFK</sequence>
<feature type="transmembrane region" description="Helical" evidence="5">
    <location>
        <begin position="235"/>
        <end position="256"/>
    </location>
</feature>
<feature type="transmembrane region" description="Helical" evidence="5">
    <location>
        <begin position="262"/>
        <end position="285"/>
    </location>
</feature>
<dbReference type="InterPro" id="IPR006214">
    <property type="entry name" value="Bax_inhibitor_1-related"/>
</dbReference>
<dbReference type="Proteomes" id="UP000244803">
    <property type="component" value="Chromosome 1"/>
</dbReference>
<feature type="transmembrane region" description="Helical" evidence="5">
    <location>
        <begin position="208"/>
        <end position="226"/>
    </location>
</feature>
<protein>
    <recommendedName>
        <fullName evidence="8">Transmembrane protein</fullName>
    </recommendedName>
</protein>
<comment type="subcellular location">
    <subcellularLocation>
        <location evidence="1">Membrane</location>
        <topology evidence="1">Multi-pass membrane protein</topology>
    </subcellularLocation>
</comment>
<dbReference type="GO" id="GO:0016020">
    <property type="term" value="C:membrane"/>
    <property type="evidence" value="ECO:0007669"/>
    <property type="project" value="UniProtKB-SubCell"/>
</dbReference>
<evidence type="ECO:0000256" key="3">
    <source>
        <dbReference type="ARBA" id="ARBA00022989"/>
    </source>
</evidence>
<evidence type="ECO:0000256" key="4">
    <source>
        <dbReference type="ARBA" id="ARBA00023136"/>
    </source>
</evidence>